<dbReference type="Proteomes" id="UP000823775">
    <property type="component" value="Unassembled WGS sequence"/>
</dbReference>
<comment type="caution">
    <text evidence="1">The sequence shown here is derived from an EMBL/GenBank/DDBJ whole genome shotgun (WGS) entry which is preliminary data.</text>
</comment>
<protein>
    <submittedName>
        <fullName evidence="1">Uncharacterized protein</fullName>
    </submittedName>
</protein>
<keyword evidence="2" id="KW-1185">Reference proteome</keyword>
<dbReference type="EMBL" id="JACEIK010000319">
    <property type="protein sequence ID" value="MCD7454863.1"/>
    <property type="molecule type" value="Genomic_DNA"/>
</dbReference>
<accession>A0ABS8S6W3</accession>
<evidence type="ECO:0000313" key="1">
    <source>
        <dbReference type="EMBL" id="MCD7454863.1"/>
    </source>
</evidence>
<evidence type="ECO:0000313" key="2">
    <source>
        <dbReference type="Proteomes" id="UP000823775"/>
    </source>
</evidence>
<organism evidence="1 2">
    <name type="scientific">Datura stramonium</name>
    <name type="common">Jimsonweed</name>
    <name type="synonym">Common thornapple</name>
    <dbReference type="NCBI Taxonomy" id="4076"/>
    <lineage>
        <taxon>Eukaryota</taxon>
        <taxon>Viridiplantae</taxon>
        <taxon>Streptophyta</taxon>
        <taxon>Embryophyta</taxon>
        <taxon>Tracheophyta</taxon>
        <taxon>Spermatophyta</taxon>
        <taxon>Magnoliopsida</taxon>
        <taxon>eudicotyledons</taxon>
        <taxon>Gunneridae</taxon>
        <taxon>Pentapetalae</taxon>
        <taxon>asterids</taxon>
        <taxon>lamiids</taxon>
        <taxon>Solanales</taxon>
        <taxon>Solanaceae</taxon>
        <taxon>Solanoideae</taxon>
        <taxon>Datureae</taxon>
        <taxon>Datura</taxon>
    </lineage>
</organism>
<sequence>MGLFSWRFNWSNLQGMFHPSHTVSGHTDSTNRDSTSTDDLNIDIFGESGGSWNSPGGVHLILTHLSSSSPSRCTQGIHPFLVWTVMLLRAQKRPVAVAAACRKTAGDGQEFWTGVSRSYRLCWGFQKPVEGHLLSVPTQLSIARKSSE</sequence>
<proteinExistence type="predicted"/>
<name>A0ABS8S6W3_DATST</name>
<reference evidence="1 2" key="1">
    <citation type="journal article" date="2021" name="BMC Genomics">
        <title>Datura genome reveals duplications of psychoactive alkaloid biosynthetic genes and high mutation rate following tissue culture.</title>
        <authorList>
            <person name="Rajewski A."/>
            <person name="Carter-House D."/>
            <person name="Stajich J."/>
            <person name="Litt A."/>
        </authorList>
    </citation>
    <scope>NUCLEOTIDE SEQUENCE [LARGE SCALE GENOMIC DNA]</scope>
    <source>
        <strain evidence="1">AR-01</strain>
    </source>
</reference>
<gene>
    <name evidence="1" type="ORF">HAX54_026234</name>
</gene>